<reference evidence="3" key="1">
    <citation type="submission" date="2016-03" db="EMBL/GenBank/DDBJ databases">
        <title>Mechanisms controlling the formation of the plant cell surface in tip-growing cells are functionally conserved among land plants.</title>
        <authorList>
            <person name="Honkanen S."/>
            <person name="Jones V.A."/>
            <person name="Morieri G."/>
            <person name="Champion C."/>
            <person name="Hetherington A.J."/>
            <person name="Kelly S."/>
            <person name="Saint-Marcoux D."/>
            <person name="Proust H."/>
            <person name="Prescott H."/>
            <person name="Dolan L."/>
        </authorList>
    </citation>
    <scope>NUCLEOTIDE SEQUENCE [LARGE SCALE GENOMIC DNA]</scope>
    <source>
        <tissue evidence="3">Whole gametophyte</tissue>
    </source>
</reference>
<protein>
    <recommendedName>
        <fullName evidence="2">Bet v I/Major latex protein domain-containing protein</fullName>
    </recommendedName>
</protein>
<dbReference type="InterPro" id="IPR023393">
    <property type="entry name" value="START-like_dom_sf"/>
</dbReference>
<dbReference type="GO" id="GO:0005737">
    <property type="term" value="C:cytoplasm"/>
    <property type="evidence" value="ECO:0007669"/>
    <property type="project" value="TreeGrafter"/>
</dbReference>
<dbReference type="GO" id="GO:0038023">
    <property type="term" value="F:signaling receptor activity"/>
    <property type="evidence" value="ECO:0007669"/>
    <property type="project" value="TreeGrafter"/>
</dbReference>
<dbReference type="GO" id="GO:0005634">
    <property type="term" value="C:nucleus"/>
    <property type="evidence" value="ECO:0007669"/>
    <property type="project" value="TreeGrafter"/>
</dbReference>
<comment type="similarity">
    <text evidence="1">Belongs to the BetVI family.</text>
</comment>
<dbReference type="InterPro" id="IPR050279">
    <property type="entry name" value="Plant_def-hormone_signal"/>
</dbReference>
<dbReference type="GO" id="GO:0004864">
    <property type="term" value="F:protein phosphatase inhibitor activity"/>
    <property type="evidence" value="ECO:0007669"/>
    <property type="project" value="TreeGrafter"/>
</dbReference>
<feature type="domain" description="Bet v I/Major latex protein" evidence="2">
    <location>
        <begin position="3"/>
        <end position="164"/>
    </location>
</feature>
<dbReference type="PANTHER" id="PTHR31213:SF24">
    <property type="entry name" value="OS08G0374000 PROTEIN"/>
    <property type="match status" value="1"/>
</dbReference>
<comment type="caution">
    <text evidence="3">The sequence shown here is derived from an EMBL/GenBank/DDBJ whole genome shotgun (WGS) entry which is preliminary data.</text>
</comment>
<dbReference type="EMBL" id="LVLJ01002789">
    <property type="protein sequence ID" value="OAE23741.1"/>
    <property type="molecule type" value="Genomic_DNA"/>
</dbReference>
<keyword evidence="4" id="KW-1185">Reference proteome</keyword>
<evidence type="ECO:0000313" key="3">
    <source>
        <dbReference type="EMBL" id="OAE23741.1"/>
    </source>
</evidence>
<organism evidence="3 4">
    <name type="scientific">Marchantia polymorpha subsp. ruderalis</name>
    <dbReference type="NCBI Taxonomy" id="1480154"/>
    <lineage>
        <taxon>Eukaryota</taxon>
        <taxon>Viridiplantae</taxon>
        <taxon>Streptophyta</taxon>
        <taxon>Embryophyta</taxon>
        <taxon>Marchantiophyta</taxon>
        <taxon>Marchantiopsida</taxon>
        <taxon>Marchantiidae</taxon>
        <taxon>Marchantiales</taxon>
        <taxon>Marchantiaceae</taxon>
        <taxon>Marchantia</taxon>
    </lineage>
</organism>
<dbReference type="GO" id="GO:0009738">
    <property type="term" value="P:abscisic acid-activated signaling pathway"/>
    <property type="evidence" value="ECO:0007669"/>
    <property type="project" value="TreeGrafter"/>
</dbReference>
<proteinExistence type="inferred from homology"/>
<dbReference type="Gene3D" id="3.30.530.20">
    <property type="match status" value="1"/>
</dbReference>
<dbReference type="AlphaFoldDB" id="A0A176VTM0"/>
<accession>A0A176VTM0</accession>
<dbReference type="Proteomes" id="UP000077202">
    <property type="component" value="Unassembled WGS sequence"/>
</dbReference>
<evidence type="ECO:0000313" key="4">
    <source>
        <dbReference type="Proteomes" id="UP000077202"/>
    </source>
</evidence>
<sequence>MPTFECEVELDVATAAVWQALKEQDTIFPQILPESISSVEHLSGFEGQPGSVRLIMFSPRKKKSFFSRSKVAVEGTFVKEKLVTLYDPGYTATSEEVEGGHLAQGFSKWVSTTRVIPIGPDRCRLNFATYYEGGRKKSEVEKAVQKAKEGIVKAYKELEEYLKSTCNG</sequence>
<evidence type="ECO:0000259" key="2">
    <source>
        <dbReference type="Pfam" id="PF00407"/>
    </source>
</evidence>
<evidence type="ECO:0000256" key="1">
    <source>
        <dbReference type="ARBA" id="ARBA00009744"/>
    </source>
</evidence>
<dbReference type="GO" id="GO:0006952">
    <property type="term" value="P:defense response"/>
    <property type="evidence" value="ECO:0007669"/>
    <property type="project" value="InterPro"/>
</dbReference>
<dbReference type="Pfam" id="PF00407">
    <property type="entry name" value="Bet_v_1"/>
    <property type="match status" value="1"/>
</dbReference>
<gene>
    <name evidence="3" type="ORF">AXG93_4776s1250</name>
</gene>
<dbReference type="SUPFAM" id="SSF55961">
    <property type="entry name" value="Bet v1-like"/>
    <property type="match status" value="1"/>
</dbReference>
<dbReference type="PANTHER" id="PTHR31213">
    <property type="entry name" value="OS08G0374000 PROTEIN-RELATED"/>
    <property type="match status" value="1"/>
</dbReference>
<name>A0A176VTM0_MARPO</name>
<dbReference type="GO" id="GO:0010427">
    <property type="term" value="F:abscisic acid binding"/>
    <property type="evidence" value="ECO:0007669"/>
    <property type="project" value="TreeGrafter"/>
</dbReference>
<dbReference type="InterPro" id="IPR000916">
    <property type="entry name" value="Bet_v_I/MLP"/>
</dbReference>